<sequence>MEKTLSKSTERERPQGYGIQIGYRTLSIRVDERQLPQKPKKSKDPTDAIAAIDVHLIPSNQVYNRYSCHPTVGLEAAAVQRKLKSDGKNIISSPPTKYWLKALNYVFGGFNFLMWIAFVVTISPTNHVQLSYKPLGQPPLVFNLGVATLLMIVIIVSATFYALVDWNASRIMKSIKSLIAEEASVIREGKQQLVPANDIVVGDIVVLSTGERVPADLRIVQMSSDLKFDRSLLTGESDMVPGSLDSTADNALETRNLALTSTFVTQGTCHGVVFATGDRTVMGRLVSMSGETKFKLTTIQKEIWFFTKVISAVALSLFCLSLLLFGVWLRTSYPGYDTVSIAIVNSIGCLTAFVPQGLPVCVALSLTVIARRMSKRHVLVKNLATIETLGCISVLCSDKTGTLTAGKMAVESVAFLDAAYSAKDFIANFTDALSCTIAPTSTASASQTRSPSPLTSFSSNPVHVLHAITRLCNGAKFASSHDSSTNEKFTPDSEPTIKGDPTDTAILKFATSLSAVDSTARESSGKYVKAFEIPFNSKNKWMMTVVRDTSVAAMVDKVGDAAIEKKESRKYEPDVVPTQEGTWMFVKGAPDILFPACGTVMLSDGSVIPFGEAERERLGAMQSEWSSEGQRVLALCQKPLPLFKSSLPPSDLEESLYSDLHSLTLVALVGIRDPPREDVPSAIEVIRRAGVRVFMVTGDFRLTAVAIARQVGIVTQQQIDTIADVRSPVLSGKFPSGTIPAPLIKPSPDDPIRSLVLTGEDVTSLTPHDWDIILSHYTELVFARTTPDQKMKIVESIKARGDNTVAVTGDGVNDAPALKAADIGVAMGAGSDVAKEAAALVLLKNDFASIPVAIEMGRLVFDNLKKVTLYLMPVGSYTEFMAVLSNVLLGMQIPLSSYLQVCFSITNDVVMSISLMYEKAEADLMLRKPRNARTDRLTDWRLFFQIYLFLGLMAWPCAMSMWFVYMRQQGLGFYDVILVYNKWSDGWKGYTLDELTTFVNRGQCIYYVTMVFIQYGSLLAIRNRRVSILHSNPLWGPRRNLLVPVGMIGTALIAVVNLYGPGLQKVFSTTPIPGMFWGPPFGFALGILCMDEVRKACVRAWPNSFIAKMAW</sequence>
<organism evidence="11 12">
    <name type="scientific">Pisolithus tinctorius Marx 270</name>
    <dbReference type="NCBI Taxonomy" id="870435"/>
    <lineage>
        <taxon>Eukaryota</taxon>
        <taxon>Fungi</taxon>
        <taxon>Dikarya</taxon>
        <taxon>Basidiomycota</taxon>
        <taxon>Agaricomycotina</taxon>
        <taxon>Agaricomycetes</taxon>
        <taxon>Agaricomycetidae</taxon>
        <taxon>Boletales</taxon>
        <taxon>Sclerodermatineae</taxon>
        <taxon>Pisolithaceae</taxon>
        <taxon>Pisolithus</taxon>
    </lineage>
</organism>
<accession>A0A0C3NAZ7</accession>
<keyword evidence="12" id="KW-1185">Reference proteome</keyword>
<dbReference type="STRING" id="870435.A0A0C3NAZ7"/>
<dbReference type="SFLD" id="SFLDG00002">
    <property type="entry name" value="C1.7:_P-type_atpase_like"/>
    <property type="match status" value="1"/>
</dbReference>
<dbReference type="Gene3D" id="3.40.1110.10">
    <property type="entry name" value="Calcium-transporting ATPase, cytoplasmic domain N"/>
    <property type="match status" value="1"/>
</dbReference>
<dbReference type="InterPro" id="IPR006068">
    <property type="entry name" value="ATPase_P-typ_cation-transptr_C"/>
</dbReference>
<dbReference type="GO" id="GO:0030007">
    <property type="term" value="P:intracellular potassium ion homeostasis"/>
    <property type="evidence" value="ECO:0007669"/>
    <property type="project" value="TreeGrafter"/>
</dbReference>
<dbReference type="InterPro" id="IPR044492">
    <property type="entry name" value="P_typ_ATPase_HD_dom"/>
</dbReference>
<dbReference type="Pfam" id="PF00690">
    <property type="entry name" value="Cation_ATPase_N"/>
    <property type="match status" value="1"/>
</dbReference>
<feature type="transmembrane region" description="Helical" evidence="9">
    <location>
        <begin position="1041"/>
        <end position="1060"/>
    </location>
</feature>
<dbReference type="GO" id="GO:0005886">
    <property type="term" value="C:plasma membrane"/>
    <property type="evidence" value="ECO:0007669"/>
    <property type="project" value="UniProtKB-SubCell"/>
</dbReference>
<dbReference type="Gene3D" id="2.70.150.10">
    <property type="entry name" value="Calcium-transporting ATPase, cytoplasmic transduction domain A"/>
    <property type="match status" value="1"/>
</dbReference>
<dbReference type="GO" id="GO:0006883">
    <property type="term" value="P:intracellular sodium ion homeostasis"/>
    <property type="evidence" value="ECO:0007669"/>
    <property type="project" value="TreeGrafter"/>
</dbReference>
<feature type="transmembrane region" description="Helical" evidence="9">
    <location>
        <begin position="1005"/>
        <end position="1021"/>
    </location>
</feature>
<evidence type="ECO:0000256" key="3">
    <source>
        <dbReference type="ARBA" id="ARBA00022692"/>
    </source>
</evidence>
<dbReference type="Pfam" id="PF00122">
    <property type="entry name" value="E1-E2_ATPase"/>
    <property type="match status" value="1"/>
</dbReference>
<reference evidence="12" key="2">
    <citation type="submission" date="2015-01" db="EMBL/GenBank/DDBJ databases">
        <title>Evolutionary Origins and Diversification of the Mycorrhizal Mutualists.</title>
        <authorList>
            <consortium name="DOE Joint Genome Institute"/>
            <consortium name="Mycorrhizal Genomics Consortium"/>
            <person name="Kohler A."/>
            <person name="Kuo A."/>
            <person name="Nagy L.G."/>
            <person name="Floudas D."/>
            <person name="Copeland A."/>
            <person name="Barry K.W."/>
            <person name="Cichocki N."/>
            <person name="Veneault-Fourrey C."/>
            <person name="LaButti K."/>
            <person name="Lindquist E.A."/>
            <person name="Lipzen A."/>
            <person name="Lundell T."/>
            <person name="Morin E."/>
            <person name="Murat C."/>
            <person name="Riley R."/>
            <person name="Ohm R."/>
            <person name="Sun H."/>
            <person name="Tunlid A."/>
            <person name="Henrissat B."/>
            <person name="Grigoriev I.V."/>
            <person name="Hibbett D.S."/>
            <person name="Martin F."/>
        </authorList>
    </citation>
    <scope>NUCLEOTIDE SEQUENCE [LARGE SCALE GENOMIC DNA]</scope>
    <source>
        <strain evidence="12">Marx 270</strain>
    </source>
</reference>
<dbReference type="GO" id="GO:1990573">
    <property type="term" value="P:potassium ion import across plasma membrane"/>
    <property type="evidence" value="ECO:0007669"/>
    <property type="project" value="TreeGrafter"/>
</dbReference>
<comment type="subcellular location">
    <subcellularLocation>
        <location evidence="1">Cell membrane</location>
        <topology evidence="1">Multi-pass membrane protein</topology>
    </subcellularLocation>
</comment>
<dbReference type="InterPro" id="IPR059000">
    <property type="entry name" value="ATPase_P-type_domA"/>
</dbReference>
<dbReference type="PRINTS" id="PR00119">
    <property type="entry name" value="CATATPASE"/>
</dbReference>
<dbReference type="SFLD" id="SFLDF00027">
    <property type="entry name" value="p-type_atpase"/>
    <property type="match status" value="1"/>
</dbReference>
<dbReference type="Pfam" id="PF08282">
    <property type="entry name" value="Hydrolase_3"/>
    <property type="match status" value="1"/>
</dbReference>
<dbReference type="InterPro" id="IPR008250">
    <property type="entry name" value="ATPase_P-typ_transduc_dom_A_sf"/>
</dbReference>
<keyword evidence="2" id="KW-1003">Cell membrane</keyword>
<feature type="transmembrane region" description="Helical" evidence="9">
    <location>
        <begin position="1072"/>
        <end position="1090"/>
    </location>
</feature>
<feature type="transmembrane region" description="Helical" evidence="9">
    <location>
        <begin position="102"/>
        <end position="122"/>
    </location>
</feature>
<keyword evidence="4" id="KW-0547">Nucleotide-binding</keyword>
<evidence type="ECO:0000256" key="1">
    <source>
        <dbReference type="ARBA" id="ARBA00004651"/>
    </source>
</evidence>
<dbReference type="Gene3D" id="3.40.50.1000">
    <property type="entry name" value="HAD superfamily/HAD-like"/>
    <property type="match status" value="1"/>
</dbReference>
<dbReference type="SFLD" id="SFLDS00003">
    <property type="entry name" value="Haloacid_Dehalogenase"/>
    <property type="match status" value="1"/>
</dbReference>
<dbReference type="InParanoid" id="A0A0C3NAZ7"/>
<feature type="domain" description="Cation-transporting P-type ATPase N-terminal" evidence="10">
    <location>
        <begin position="53"/>
        <end position="126"/>
    </location>
</feature>
<protein>
    <recommendedName>
        <fullName evidence="10">Cation-transporting P-type ATPase N-terminal domain-containing protein</fullName>
    </recommendedName>
</protein>
<proteinExistence type="predicted"/>
<evidence type="ECO:0000256" key="9">
    <source>
        <dbReference type="SAM" id="Phobius"/>
    </source>
</evidence>
<dbReference type="GO" id="GO:1902600">
    <property type="term" value="P:proton transmembrane transport"/>
    <property type="evidence" value="ECO:0007669"/>
    <property type="project" value="TreeGrafter"/>
</dbReference>
<dbReference type="EMBL" id="KN832017">
    <property type="protein sequence ID" value="KIN98259.1"/>
    <property type="molecule type" value="Genomic_DNA"/>
</dbReference>
<dbReference type="InterPro" id="IPR023214">
    <property type="entry name" value="HAD_sf"/>
</dbReference>
<dbReference type="SUPFAM" id="SSF81660">
    <property type="entry name" value="Metal cation-transporting ATPase, ATP-binding domain N"/>
    <property type="match status" value="1"/>
</dbReference>
<dbReference type="InterPro" id="IPR036412">
    <property type="entry name" value="HAD-like_sf"/>
</dbReference>
<dbReference type="PANTHER" id="PTHR43294:SF21">
    <property type="entry name" value="CATION TRANSPORTING ATPASE"/>
    <property type="match status" value="1"/>
</dbReference>
<dbReference type="GO" id="GO:0005524">
    <property type="term" value="F:ATP binding"/>
    <property type="evidence" value="ECO:0007669"/>
    <property type="project" value="UniProtKB-KW"/>
</dbReference>
<evidence type="ECO:0000256" key="8">
    <source>
        <dbReference type="ARBA" id="ARBA00023136"/>
    </source>
</evidence>
<dbReference type="GO" id="GO:0016887">
    <property type="term" value="F:ATP hydrolysis activity"/>
    <property type="evidence" value="ECO:0007669"/>
    <property type="project" value="InterPro"/>
</dbReference>
<dbReference type="NCBIfam" id="TIGR01494">
    <property type="entry name" value="ATPase_P-type"/>
    <property type="match status" value="2"/>
</dbReference>
<evidence type="ECO:0000313" key="11">
    <source>
        <dbReference type="EMBL" id="KIN98259.1"/>
    </source>
</evidence>
<evidence type="ECO:0000256" key="4">
    <source>
        <dbReference type="ARBA" id="ARBA00022741"/>
    </source>
</evidence>
<dbReference type="InterPro" id="IPR018303">
    <property type="entry name" value="ATPase_P-typ_P_site"/>
</dbReference>
<dbReference type="HOGENOM" id="CLU_002360_4_1_1"/>
<keyword evidence="6" id="KW-1278">Translocase</keyword>
<dbReference type="AlphaFoldDB" id="A0A0C3NAZ7"/>
<dbReference type="PROSITE" id="PS00154">
    <property type="entry name" value="ATPASE_E1_E2"/>
    <property type="match status" value="1"/>
</dbReference>
<keyword evidence="7 9" id="KW-1133">Transmembrane helix</keyword>
<name>A0A0C3NAZ7_PISTI</name>
<dbReference type="InterPro" id="IPR004014">
    <property type="entry name" value="ATPase_P-typ_cation-transptr_N"/>
</dbReference>
<dbReference type="OrthoDB" id="158672at2759"/>
<dbReference type="PANTHER" id="PTHR43294">
    <property type="entry name" value="SODIUM/POTASSIUM-TRANSPORTING ATPASE SUBUNIT ALPHA"/>
    <property type="match status" value="1"/>
</dbReference>
<evidence type="ECO:0000256" key="6">
    <source>
        <dbReference type="ARBA" id="ARBA00022967"/>
    </source>
</evidence>
<dbReference type="GO" id="GO:0005391">
    <property type="term" value="F:P-type sodium:potassium-exchanging transporter activity"/>
    <property type="evidence" value="ECO:0007669"/>
    <property type="project" value="TreeGrafter"/>
</dbReference>
<dbReference type="FunFam" id="3.40.50.1000:FF:000083">
    <property type="entry name" value="Sodium/potassium-transporting ATPase subunit alpha"/>
    <property type="match status" value="1"/>
</dbReference>
<dbReference type="InterPro" id="IPR023298">
    <property type="entry name" value="ATPase_P-typ_TM_dom_sf"/>
</dbReference>
<dbReference type="PRINTS" id="PR00120">
    <property type="entry name" value="HATPASE"/>
</dbReference>
<gene>
    <name evidence="11" type="ORF">M404DRAFT_968279</name>
</gene>
<dbReference type="InterPro" id="IPR023299">
    <property type="entry name" value="ATPase_P-typ_cyto_dom_N"/>
</dbReference>
<keyword evidence="5" id="KW-0067">ATP-binding</keyword>
<dbReference type="Pfam" id="PF13246">
    <property type="entry name" value="Cation_ATPase"/>
    <property type="match status" value="1"/>
</dbReference>
<dbReference type="InterPro" id="IPR001757">
    <property type="entry name" value="P_typ_ATPase"/>
</dbReference>
<dbReference type="GO" id="GO:0036376">
    <property type="term" value="P:sodium ion export across plasma membrane"/>
    <property type="evidence" value="ECO:0007669"/>
    <property type="project" value="TreeGrafter"/>
</dbReference>
<dbReference type="InterPro" id="IPR050510">
    <property type="entry name" value="Cation_transp_ATPase_P-type"/>
</dbReference>
<dbReference type="SUPFAM" id="SSF81653">
    <property type="entry name" value="Calcium ATPase, transduction domain A"/>
    <property type="match status" value="1"/>
</dbReference>
<dbReference type="Gene3D" id="1.20.1110.10">
    <property type="entry name" value="Calcium-transporting ATPase, transmembrane domain"/>
    <property type="match status" value="1"/>
</dbReference>
<evidence type="ECO:0000256" key="2">
    <source>
        <dbReference type="ARBA" id="ARBA00022475"/>
    </source>
</evidence>
<feature type="transmembrane region" description="Helical" evidence="9">
    <location>
        <begin position="142"/>
        <end position="164"/>
    </location>
</feature>
<evidence type="ECO:0000259" key="10">
    <source>
        <dbReference type="SMART" id="SM00831"/>
    </source>
</evidence>
<keyword evidence="3 9" id="KW-0812">Transmembrane</keyword>
<evidence type="ECO:0000313" key="12">
    <source>
        <dbReference type="Proteomes" id="UP000054217"/>
    </source>
</evidence>
<evidence type="ECO:0000256" key="7">
    <source>
        <dbReference type="ARBA" id="ARBA00022989"/>
    </source>
</evidence>
<dbReference type="Proteomes" id="UP000054217">
    <property type="component" value="Unassembled WGS sequence"/>
</dbReference>
<dbReference type="SUPFAM" id="SSF56784">
    <property type="entry name" value="HAD-like"/>
    <property type="match status" value="1"/>
</dbReference>
<feature type="transmembrane region" description="Helical" evidence="9">
    <location>
        <begin position="303"/>
        <end position="329"/>
    </location>
</feature>
<dbReference type="Pfam" id="PF00689">
    <property type="entry name" value="Cation_ATPase_C"/>
    <property type="match status" value="1"/>
</dbReference>
<dbReference type="SMART" id="SM00831">
    <property type="entry name" value="Cation_ATPase_N"/>
    <property type="match status" value="1"/>
</dbReference>
<reference evidence="11 12" key="1">
    <citation type="submission" date="2014-04" db="EMBL/GenBank/DDBJ databases">
        <authorList>
            <consortium name="DOE Joint Genome Institute"/>
            <person name="Kuo A."/>
            <person name="Kohler A."/>
            <person name="Costa M.D."/>
            <person name="Nagy L.G."/>
            <person name="Floudas D."/>
            <person name="Copeland A."/>
            <person name="Barry K.W."/>
            <person name="Cichocki N."/>
            <person name="Veneault-Fourrey C."/>
            <person name="LaButti K."/>
            <person name="Lindquist E.A."/>
            <person name="Lipzen A."/>
            <person name="Lundell T."/>
            <person name="Morin E."/>
            <person name="Murat C."/>
            <person name="Sun H."/>
            <person name="Tunlid A."/>
            <person name="Henrissat B."/>
            <person name="Grigoriev I.V."/>
            <person name="Hibbett D.S."/>
            <person name="Martin F."/>
            <person name="Nordberg H.P."/>
            <person name="Cantor M.N."/>
            <person name="Hua S.X."/>
        </authorList>
    </citation>
    <scope>NUCLEOTIDE SEQUENCE [LARGE SCALE GENOMIC DNA]</scope>
    <source>
        <strain evidence="11 12">Marx 270</strain>
    </source>
</reference>
<feature type="transmembrane region" description="Helical" evidence="9">
    <location>
        <begin position="341"/>
        <end position="369"/>
    </location>
</feature>
<feature type="transmembrane region" description="Helical" evidence="9">
    <location>
        <begin position="942"/>
        <end position="965"/>
    </location>
</feature>
<keyword evidence="8 9" id="KW-0472">Membrane</keyword>
<dbReference type="SUPFAM" id="SSF81665">
    <property type="entry name" value="Calcium ATPase, transmembrane domain M"/>
    <property type="match status" value="1"/>
</dbReference>
<evidence type="ECO:0000256" key="5">
    <source>
        <dbReference type="ARBA" id="ARBA00022840"/>
    </source>
</evidence>